<keyword evidence="2" id="KW-1185">Reference proteome</keyword>
<accession>A0A803PMI3</accession>
<evidence type="ECO:0000313" key="1">
    <source>
        <dbReference type="EnsemblPlants" id="cds.evm.model.05.1726"/>
    </source>
</evidence>
<dbReference type="EMBL" id="UZAU01000544">
    <property type="status" value="NOT_ANNOTATED_CDS"/>
    <property type="molecule type" value="Genomic_DNA"/>
</dbReference>
<reference evidence="1" key="1">
    <citation type="submission" date="2018-11" db="EMBL/GenBank/DDBJ databases">
        <authorList>
            <person name="Grassa J C."/>
        </authorList>
    </citation>
    <scope>NUCLEOTIDE SEQUENCE [LARGE SCALE GENOMIC DNA]</scope>
</reference>
<evidence type="ECO:0000313" key="2">
    <source>
        <dbReference type="Proteomes" id="UP000596661"/>
    </source>
</evidence>
<dbReference type="Gramene" id="evm.model.05.1726">
    <property type="protein sequence ID" value="cds.evm.model.05.1726"/>
    <property type="gene ID" value="evm.TU.05.1726"/>
</dbReference>
<dbReference type="EnsemblPlants" id="evm.model.05.1726">
    <property type="protein sequence ID" value="cds.evm.model.05.1726"/>
    <property type="gene ID" value="evm.TU.05.1726"/>
</dbReference>
<dbReference type="Proteomes" id="UP000596661">
    <property type="component" value="Chromosome 5"/>
</dbReference>
<protein>
    <submittedName>
        <fullName evidence="1">Uncharacterized protein</fullName>
    </submittedName>
</protein>
<reference evidence="1" key="2">
    <citation type="submission" date="2021-03" db="UniProtKB">
        <authorList>
            <consortium name="EnsemblPlants"/>
        </authorList>
    </citation>
    <scope>IDENTIFICATION</scope>
</reference>
<sequence length="97" mass="10747">MPYAAGWANYPRALLQLVKPNLGLILLHELGSNAIEIQYLHRSGDLNLSVYAEHVPSVKKFVYLQNEMDGCNSHFSANIGDVALRGNCALHRICAQL</sequence>
<dbReference type="AlphaFoldDB" id="A0A803PMI3"/>
<organism evidence="1 2">
    <name type="scientific">Cannabis sativa</name>
    <name type="common">Hemp</name>
    <name type="synonym">Marijuana</name>
    <dbReference type="NCBI Taxonomy" id="3483"/>
    <lineage>
        <taxon>Eukaryota</taxon>
        <taxon>Viridiplantae</taxon>
        <taxon>Streptophyta</taxon>
        <taxon>Embryophyta</taxon>
        <taxon>Tracheophyta</taxon>
        <taxon>Spermatophyta</taxon>
        <taxon>Magnoliopsida</taxon>
        <taxon>eudicotyledons</taxon>
        <taxon>Gunneridae</taxon>
        <taxon>Pentapetalae</taxon>
        <taxon>rosids</taxon>
        <taxon>fabids</taxon>
        <taxon>Rosales</taxon>
        <taxon>Cannabaceae</taxon>
        <taxon>Cannabis</taxon>
    </lineage>
</organism>
<proteinExistence type="predicted"/>
<name>A0A803PMI3_CANSA</name>